<evidence type="ECO:0000259" key="1">
    <source>
        <dbReference type="Pfam" id="PF13417"/>
    </source>
</evidence>
<protein>
    <recommendedName>
        <fullName evidence="1">GST N-terminal domain-containing protein</fullName>
    </recommendedName>
</protein>
<proteinExistence type="predicted"/>
<dbReference type="Gene3D" id="3.40.30.10">
    <property type="entry name" value="Glutaredoxin"/>
    <property type="match status" value="1"/>
</dbReference>
<evidence type="ECO:0000313" key="3">
    <source>
        <dbReference type="Proteomes" id="UP000775213"/>
    </source>
</evidence>
<gene>
    <name evidence="2" type="ORF">IEQ34_015116</name>
</gene>
<comment type="caution">
    <text evidence="2">The sequence shown here is derived from an EMBL/GenBank/DDBJ whole genome shotgun (WGS) entry which is preliminary data.</text>
</comment>
<dbReference type="EMBL" id="JAGFBR010000013">
    <property type="protein sequence ID" value="KAH0457209.1"/>
    <property type="molecule type" value="Genomic_DNA"/>
</dbReference>
<dbReference type="InterPro" id="IPR004045">
    <property type="entry name" value="Glutathione_S-Trfase_N"/>
</dbReference>
<keyword evidence="3" id="KW-1185">Reference proteome</keyword>
<dbReference type="InterPro" id="IPR036249">
    <property type="entry name" value="Thioredoxin-like_sf"/>
</dbReference>
<sequence length="194" mass="22131">MWQLEVVAVIRGGAAILDFHDIPYKVVEVNPFGKKEIKWSDYKKVSILVVDGEQLVESSDIIEGLLIIDEEEIKLKPVIAFDCGMGFHPDTPLNEYKQFSVCWLFRLATEKKLELVQTAKKLVEKEAEEKKKETYSKLVFEDYMKLYVCQTFEGRQGDGFFPQKVFLELCLATVNGSSTRSCRAASCLVSMRCP</sequence>
<organism evidence="2 3">
    <name type="scientific">Dendrobium chrysotoxum</name>
    <name type="common">Orchid</name>
    <dbReference type="NCBI Taxonomy" id="161865"/>
    <lineage>
        <taxon>Eukaryota</taxon>
        <taxon>Viridiplantae</taxon>
        <taxon>Streptophyta</taxon>
        <taxon>Embryophyta</taxon>
        <taxon>Tracheophyta</taxon>
        <taxon>Spermatophyta</taxon>
        <taxon>Magnoliopsida</taxon>
        <taxon>Liliopsida</taxon>
        <taxon>Asparagales</taxon>
        <taxon>Orchidaceae</taxon>
        <taxon>Epidendroideae</taxon>
        <taxon>Malaxideae</taxon>
        <taxon>Dendrobiinae</taxon>
        <taxon>Dendrobium</taxon>
    </lineage>
</organism>
<feature type="domain" description="GST N-terminal" evidence="1">
    <location>
        <begin position="15"/>
        <end position="66"/>
    </location>
</feature>
<dbReference type="Proteomes" id="UP000775213">
    <property type="component" value="Unassembled WGS sequence"/>
</dbReference>
<dbReference type="GO" id="GO:0050220">
    <property type="term" value="F:prostaglandin-E synthase activity"/>
    <property type="evidence" value="ECO:0007669"/>
    <property type="project" value="TreeGrafter"/>
</dbReference>
<dbReference type="GO" id="GO:0005739">
    <property type="term" value="C:mitochondrion"/>
    <property type="evidence" value="ECO:0007669"/>
    <property type="project" value="TreeGrafter"/>
</dbReference>
<reference evidence="2 3" key="1">
    <citation type="journal article" date="2021" name="Hortic Res">
        <title>Chromosome-scale assembly of the Dendrobium chrysotoxum genome enhances the understanding of orchid evolution.</title>
        <authorList>
            <person name="Zhang Y."/>
            <person name="Zhang G.Q."/>
            <person name="Zhang D."/>
            <person name="Liu X.D."/>
            <person name="Xu X.Y."/>
            <person name="Sun W.H."/>
            <person name="Yu X."/>
            <person name="Zhu X."/>
            <person name="Wang Z.W."/>
            <person name="Zhao X."/>
            <person name="Zhong W.Y."/>
            <person name="Chen H."/>
            <person name="Yin W.L."/>
            <person name="Huang T."/>
            <person name="Niu S.C."/>
            <person name="Liu Z.J."/>
        </authorList>
    </citation>
    <scope>NUCLEOTIDE SEQUENCE [LARGE SCALE GENOMIC DNA]</scope>
    <source>
        <strain evidence="2">Lindl</strain>
    </source>
</reference>
<name>A0AAV7GNG8_DENCH</name>
<evidence type="ECO:0000313" key="2">
    <source>
        <dbReference type="EMBL" id="KAH0457209.1"/>
    </source>
</evidence>
<dbReference type="Pfam" id="PF13417">
    <property type="entry name" value="GST_N_3"/>
    <property type="match status" value="1"/>
</dbReference>
<accession>A0AAV7GNG8</accession>
<dbReference type="PANTHER" id="PTHR12782">
    <property type="entry name" value="MICROSOMAL PROSTAGLANDIN E SYNTHASE-2"/>
    <property type="match status" value="1"/>
</dbReference>
<dbReference type="SUPFAM" id="SSF52833">
    <property type="entry name" value="Thioredoxin-like"/>
    <property type="match status" value="1"/>
</dbReference>
<dbReference type="AlphaFoldDB" id="A0AAV7GNG8"/>
<dbReference type="PANTHER" id="PTHR12782:SF5">
    <property type="entry name" value="PROSTAGLANDIN E SYNTHASE 2"/>
    <property type="match status" value="1"/>
</dbReference>